<feature type="region of interest" description="Disordered" evidence="1">
    <location>
        <begin position="225"/>
        <end position="255"/>
    </location>
</feature>
<evidence type="ECO:0000313" key="2">
    <source>
        <dbReference type="EMBL" id="KAF6224769.1"/>
    </source>
</evidence>
<gene>
    <name evidence="2" type="ORF">HO133_009963</name>
</gene>
<name>A0A8H6CK69_9LECA</name>
<comment type="caution">
    <text evidence="2">The sequence shown here is derived from an EMBL/GenBank/DDBJ whole genome shotgun (WGS) entry which is preliminary data.</text>
</comment>
<sequence>MLDLLNQQPIMLPPLDTRKLNALLRDDDHDENEELECDPRGHISIVRESIAEDRNWSEGVMRLLELWPRTNPRFYRKKPLSTRHPLYDKGGPNNWWIELDDTFFGSLRLKPSRGGIINIYVFGKCVQSFQIMGCRRNWPAMILWIWDYGNKFEAVKSKQKVSNPHARAHGQRQRVNKPLLHKVLRTATFKAQHGRVAKAKDVAIVPDDTDLEMDDVDSTVPLCDTAPDAADSSGHTGLALQTRGMRDDQRTSSVTTEDIDIGALEVFDHSP</sequence>
<protein>
    <submittedName>
        <fullName evidence="2">Uncharacterized protein</fullName>
    </submittedName>
</protein>
<proteinExistence type="predicted"/>
<dbReference type="Proteomes" id="UP000593566">
    <property type="component" value="Unassembled WGS sequence"/>
</dbReference>
<accession>A0A8H6CK69</accession>
<dbReference type="GeneID" id="59338355"/>
<dbReference type="AlphaFoldDB" id="A0A8H6CK69"/>
<evidence type="ECO:0000313" key="3">
    <source>
        <dbReference type="Proteomes" id="UP000593566"/>
    </source>
</evidence>
<keyword evidence="3" id="KW-1185">Reference proteome</keyword>
<organism evidence="2 3">
    <name type="scientific">Letharia lupina</name>
    <dbReference type="NCBI Taxonomy" id="560253"/>
    <lineage>
        <taxon>Eukaryota</taxon>
        <taxon>Fungi</taxon>
        <taxon>Dikarya</taxon>
        <taxon>Ascomycota</taxon>
        <taxon>Pezizomycotina</taxon>
        <taxon>Lecanoromycetes</taxon>
        <taxon>OSLEUM clade</taxon>
        <taxon>Lecanoromycetidae</taxon>
        <taxon>Lecanorales</taxon>
        <taxon>Lecanorineae</taxon>
        <taxon>Parmeliaceae</taxon>
        <taxon>Letharia</taxon>
    </lineage>
</organism>
<evidence type="ECO:0000256" key="1">
    <source>
        <dbReference type="SAM" id="MobiDB-lite"/>
    </source>
</evidence>
<dbReference type="EMBL" id="JACCJB010000008">
    <property type="protein sequence ID" value="KAF6224769.1"/>
    <property type="molecule type" value="Genomic_DNA"/>
</dbReference>
<reference evidence="2 3" key="1">
    <citation type="journal article" date="2020" name="Genomics">
        <title>Complete, high-quality genomes from long-read metagenomic sequencing of two wolf lichen thalli reveals enigmatic genome architecture.</title>
        <authorList>
            <person name="McKenzie S.K."/>
            <person name="Walston R.F."/>
            <person name="Allen J.L."/>
        </authorList>
    </citation>
    <scope>NUCLEOTIDE SEQUENCE [LARGE SCALE GENOMIC DNA]</scope>
    <source>
        <strain evidence="2">WasteWater1</strain>
    </source>
</reference>
<dbReference type="RefSeq" id="XP_037153636.1">
    <property type="nucleotide sequence ID" value="XM_037300819.1"/>
</dbReference>